<gene>
    <name evidence="1" type="ORF">A2573_02395</name>
</gene>
<dbReference type="Gene3D" id="3.40.50.450">
    <property type="match status" value="1"/>
</dbReference>
<evidence type="ECO:0000313" key="1">
    <source>
        <dbReference type="EMBL" id="OGM88408.1"/>
    </source>
</evidence>
<dbReference type="Pfam" id="PF18306">
    <property type="entry name" value="LDcluster4"/>
    <property type="match status" value="1"/>
</dbReference>
<dbReference type="AlphaFoldDB" id="A0A1F8DKK4"/>
<evidence type="ECO:0008006" key="3">
    <source>
        <dbReference type="Google" id="ProtNLM"/>
    </source>
</evidence>
<dbReference type="PANTHER" id="PTHR43393">
    <property type="entry name" value="CYTOKININ RIBOSIDE 5'-MONOPHOSPHATE PHOSPHORIBOHYDROLASE"/>
    <property type="match status" value="1"/>
</dbReference>
<dbReference type="InterPro" id="IPR041164">
    <property type="entry name" value="LDcluster4"/>
</dbReference>
<reference evidence="1 2" key="1">
    <citation type="journal article" date="2016" name="Nat. Commun.">
        <title>Thousands of microbial genomes shed light on interconnected biogeochemical processes in an aquifer system.</title>
        <authorList>
            <person name="Anantharaman K."/>
            <person name="Brown C.T."/>
            <person name="Hug L.A."/>
            <person name="Sharon I."/>
            <person name="Castelle C.J."/>
            <person name="Probst A.J."/>
            <person name="Thomas B.C."/>
            <person name="Singh A."/>
            <person name="Wilkins M.J."/>
            <person name="Karaoz U."/>
            <person name="Brodie E.L."/>
            <person name="Williams K.H."/>
            <person name="Hubbard S.S."/>
            <person name="Banfield J.F."/>
        </authorList>
    </citation>
    <scope>NUCLEOTIDE SEQUENCE [LARGE SCALE GENOMIC DNA]</scope>
</reference>
<name>A0A1F8DKK4_9BACT</name>
<dbReference type="InterPro" id="IPR052341">
    <property type="entry name" value="LOG_family_nucleotidases"/>
</dbReference>
<comment type="caution">
    <text evidence="1">The sequence shown here is derived from an EMBL/GenBank/DDBJ whole genome shotgun (WGS) entry which is preliminary data.</text>
</comment>
<dbReference type="GO" id="GO:0005829">
    <property type="term" value="C:cytosol"/>
    <property type="evidence" value="ECO:0007669"/>
    <property type="project" value="TreeGrafter"/>
</dbReference>
<proteinExistence type="predicted"/>
<accession>A0A1F8DKK4</accession>
<protein>
    <recommendedName>
        <fullName evidence="3">Lysine decarboxylase</fullName>
    </recommendedName>
</protein>
<dbReference type="Proteomes" id="UP000177596">
    <property type="component" value="Unassembled WGS sequence"/>
</dbReference>
<dbReference type="EMBL" id="MGIL01000010">
    <property type="protein sequence ID" value="OGM88408.1"/>
    <property type="molecule type" value="Genomic_DNA"/>
</dbReference>
<sequence>MDEKGKYTDKNYIRNIAFFGDADISETDETYKAAFDVAEALAKAGYVIVDGGGPGVMEAATSGAVKGGGKTISVTFDPVNAPGYEGKYVGNVTDTEIVTTNYIERMFKLMEHGDIFIIFKGGSGTISEFGAAWALAKLYYGHHKPFILYGDFWTEIIDVFRRNMNIDSKEYAVFEICRSREDVLQIIQKFESKITARDHSKDGEADEYDKAFTK</sequence>
<dbReference type="PANTHER" id="PTHR43393:SF3">
    <property type="entry name" value="LYSINE DECARBOXYLASE-LIKE PROTEIN"/>
    <property type="match status" value="1"/>
</dbReference>
<dbReference type="SUPFAM" id="SSF102405">
    <property type="entry name" value="MCP/YpsA-like"/>
    <property type="match status" value="1"/>
</dbReference>
<evidence type="ECO:0000313" key="2">
    <source>
        <dbReference type="Proteomes" id="UP000177596"/>
    </source>
</evidence>
<organism evidence="1 2">
    <name type="scientific">Candidatus Woesebacteria bacterium RIFOXYD1_FULL_43_18</name>
    <dbReference type="NCBI Taxonomy" id="1802551"/>
    <lineage>
        <taxon>Bacteria</taxon>
        <taxon>Candidatus Woeseibacteriota</taxon>
    </lineage>
</organism>